<feature type="domain" description="Soluble ligand binding" evidence="3">
    <location>
        <begin position="591"/>
        <end position="637"/>
    </location>
</feature>
<proteinExistence type="predicted"/>
<feature type="domain" description="Soluble ligand binding" evidence="3">
    <location>
        <begin position="210"/>
        <end position="256"/>
    </location>
</feature>
<keyword evidence="1" id="KW-0732">Signal</keyword>
<reference evidence="4" key="1">
    <citation type="submission" date="2022-06" db="EMBL/GenBank/DDBJ databases">
        <title>Gracilimonas sp. CAU 1638 isolated from sea sediment.</title>
        <authorList>
            <person name="Kim W."/>
        </authorList>
    </citation>
    <scope>NUCLEOTIDE SEQUENCE</scope>
    <source>
        <strain evidence="4">CAU 1638</strain>
    </source>
</reference>
<sequence length="782" mass="87896">MSRRNLTLSQAQELARQAGINPNDPDQIARVARARGVSEEQIQEWLIDLRLNNRGDTSGTGLEDLSGNLTSSDDIILSASTDQDSVPNTTTSKDTSGLEYFGYNIFSDTPDPFKPRTVGPVGDGYVVGPEDQLRLTVWGATEFQYELQVDVEGRILIPNIGMVTVAGQRLSNLRESLKVRLGKSYSGLLKDPPTIFIDLTVTRLRPIQLFVLGEVKNPGGYSFTHNSTIFNVLYGVGGPKISGSLRDVRIIREGKQVASIDLYELLLNGTDNQNIPLLNNDRIFIPPRESTVSVQGQIRRPAIYEMKPDEGLSQLIEFAGGVKSEAYGDRFQISRVIPIEQREDPSFARQIIDYPLKEVLSGEREVKLFDQDKVRMFKISEVSDDYVQIAGLVNQPGIYELSEKIRTIRDLILAADSLRDDAFLGRAILTRTNDDSTTTVFSVDLQAIIENEGSSQNITLQKRDQLQVFRNTVELIDQRYVNITGEVSKPGRYKYSENMSLEDLILKAGGFTEAAYIGDAEITRTEKTTSKNMLTSKLTHELTSDSEKKDDFYSVEHFWPILDNAKTFDLQHRDQVYIRRNPRFNEQRFISIEGEVEFAGTYTILSENERLSTVIERAGGLTREAYAAGARLFRGDREVIINLRELLQGDRTQEIFVKSGDSIWVPQIPNTVLVTGNVALDGFIKFKPDERLTYYLDQAGGMQQDSYKYVQLTQANGAIYQVRRKGWFKQNPKVEDGARINVIYELPEPESEKQSAGEILQKSVATLTSALTIIILAERAFN</sequence>
<name>A0A9X2L1J3_9BACT</name>
<dbReference type="PANTHER" id="PTHR33619">
    <property type="entry name" value="POLYSACCHARIDE EXPORT PROTEIN GFCE-RELATED"/>
    <property type="match status" value="1"/>
</dbReference>
<dbReference type="Proteomes" id="UP001139125">
    <property type="component" value="Unassembled WGS sequence"/>
</dbReference>
<feature type="domain" description="Polysaccharide export protein N-terminal" evidence="2">
    <location>
        <begin position="121"/>
        <end position="191"/>
    </location>
</feature>
<protein>
    <submittedName>
        <fullName evidence="4">SLBB domain-containing protein</fullName>
    </submittedName>
</protein>
<dbReference type="PANTHER" id="PTHR33619:SF3">
    <property type="entry name" value="POLYSACCHARIDE EXPORT PROTEIN GFCE-RELATED"/>
    <property type="match status" value="1"/>
</dbReference>
<keyword evidence="5" id="KW-1185">Reference proteome</keyword>
<dbReference type="AlphaFoldDB" id="A0A9X2L1J3"/>
<dbReference type="InterPro" id="IPR049712">
    <property type="entry name" value="Poly_export"/>
</dbReference>
<evidence type="ECO:0000313" key="4">
    <source>
        <dbReference type="EMBL" id="MCP9290514.1"/>
    </source>
</evidence>
<dbReference type="GO" id="GO:0015159">
    <property type="term" value="F:polysaccharide transmembrane transporter activity"/>
    <property type="evidence" value="ECO:0007669"/>
    <property type="project" value="InterPro"/>
</dbReference>
<organism evidence="4 5">
    <name type="scientific">Gracilimonas sediminicola</name>
    <dbReference type="NCBI Taxonomy" id="2952158"/>
    <lineage>
        <taxon>Bacteria</taxon>
        <taxon>Pseudomonadati</taxon>
        <taxon>Balneolota</taxon>
        <taxon>Balneolia</taxon>
        <taxon>Balneolales</taxon>
        <taxon>Balneolaceae</taxon>
        <taxon>Gracilimonas</taxon>
    </lineage>
</organism>
<dbReference type="RefSeq" id="WP_255132659.1">
    <property type="nucleotide sequence ID" value="NZ_JANDBC010000001.1"/>
</dbReference>
<dbReference type="InterPro" id="IPR003715">
    <property type="entry name" value="Poly_export_N"/>
</dbReference>
<evidence type="ECO:0000256" key="1">
    <source>
        <dbReference type="ARBA" id="ARBA00022729"/>
    </source>
</evidence>
<dbReference type="Pfam" id="PF10531">
    <property type="entry name" value="SLBB"/>
    <property type="match status" value="5"/>
</dbReference>
<dbReference type="Pfam" id="PF02563">
    <property type="entry name" value="Poly_export"/>
    <property type="match status" value="1"/>
</dbReference>
<dbReference type="InterPro" id="IPR019554">
    <property type="entry name" value="Soluble_ligand-bd"/>
</dbReference>
<evidence type="ECO:0000259" key="2">
    <source>
        <dbReference type="Pfam" id="PF02563"/>
    </source>
</evidence>
<accession>A0A9X2L1J3</accession>
<dbReference type="Gene3D" id="3.10.560.10">
    <property type="entry name" value="Outer membrane lipoprotein wza domain like"/>
    <property type="match status" value="6"/>
</dbReference>
<evidence type="ECO:0000313" key="5">
    <source>
        <dbReference type="Proteomes" id="UP001139125"/>
    </source>
</evidence>
<feature type="domain" description="Soluble ligand binding" evidence="3">
    <location>
        <begin position="386"/>
        <end position="431"/>
    </location>
</feature>
<comment type="caution">
    <text evidence="4">The sequence shown here is derived from an EMBL/GenBank/DDBJ whole genome shotgun (WGS) entry which is preliminary data.</text>
</comment>
<feature type="domain" description="Soluble ligand binding" evidence="3">
    <location>
        <begin position="480"/>
        <end position="524"/>
    </location>
</feature>
<dbReference type="EMBL" id="JANDBC010000001">
    <property type="protein sequence ID" value="MCP9290514.1"/>
    <property type="molecule type" value="Genomic_DNA"/>
</dbReference>
<feature type="domain" description="Soluble ligand binding" evidence="3">
    <location>
        <begin position="292"/>
        <end position="338"/>
    </location>
</feature>
<evidence type="ECO:0000259" key="3">
    <source>
        <dbReference type="Pfam" id="PF10531"/>
    </source>
</evidence>
<gene>
    <name evidence="4" type="ORF">NM125_02830</name>
</gene>